<feature type="domain" description="Major facilitator superfamily (MFS) profile" evidence="7">
    <location>
        <begin position="90"/>
        <end position="605"/>
    </location>
</feature>
<feature type="transmembrane region" description="Helical" evidence="6">
    <location>
        <begin position="124"/>
        <end position="144"/>
    </location>
</feature>
<evidence type="ECO:0000256" key="6">
    <source>
        <dbReference type="SAM" id="Phobius"/>
    </source>
</evidence>
<organism evidence="8 9">
    <name type="scientific">Cryptococcus amylolentus CBS 6039</name>
    <dbReference type="NCBI Taxonomy" id="1295533"/>
    <lineage>
        <taxon>Eukaryota</taxon>
        <taxon>Fungi</taxon>
        <taxon>Dikarya</taxon>
        <taxon>Basidiomycota</taxon>
        <taxon>Agaricomycotina</taxon>
        <taxon>Tremellomycetes</taxon>
        <taxon>Tremellales</taxon>
        <taxon>Cryptococcaceae</taxon>
        <taxon>Cryptococcus</taxon>
    </lineage>
</organism>
<feature type="transmembrane region" description="Helical" evidence="6">
    <location>
        <begin position="445"/>
        <end position="467"/>
    </location>
</feature>
<evidence type="ECO:0000256" key="2">
    <source>
        <dbReference type="ARBA" id="ARBA00022692"/>
    </source>
</evidence>
<dbReference type="Gene3D" id="1.20.1720.10">
    <property type="entry name" value="Multidrug resistance protein D"/>
    <property type="match status" value="1"/>
</dbReference>
<dbReference type="GeneID" id="30154101"/>
<dbReference type="RefSeq" id="XP_018995168.1">
    <property type="nucleotide sequence ID" value="XM_019136499.1"/>
</dbReference>
<evidence type="ECO:0000313" key="9">
    <source>
        <dbReference type="Proteomes" id="UP000094065"/>
    </source>
</evidence>
<evidence type="ECO:0000256" key="4">
    <source>
        <dbReference type="ARBA" id="ARBA00023136"/>
    </source>
</evidence>
<comment type="subcellular location">
    <subcellularLocation>
        <location evidence="1">Membrane</location>
        <topology evidence="1">Multi-pass membrane protein</topology>
    </subcellularLocation>
</comment>
<dbReference type="EMBL" id="AWGJ01000004">
    <property type="protein sequence ID" value="ODN80602.1"/>
    <property type="molecule type" value="Genomic_DNA"/>
</dbReference>
<dbReference type="AlphaFoldDB" id="A0A1E3HWB7"/>
<keyword evidence="4 6" id="KW-0472">Membrane</keyword>
<name>A0A1E3HWB7_9TREE</name>
<accession>A0A1E3HWB7</accession>
<evidence type="ECO:0000256" key="5">
    <source>
        <dbReference type="SAM" id="MobiDB-lite"/>
    </source>
</evidence>
<keyword evidence="9" id="KW-1185">Reference proteome</keyword>
<keyword evidence="2 6" id="KW-0812">Transmembrane</keyword>
<feature type="transmembrane region" description="Helical" evidence="6">
    <location>
        <begin position="215"/>
        <end position="233"/>
    </location>
</feature>
<dbReference type="InterPro" id="IPR011701">
    <property type="entry name" value="MFS"/>
</dbReference>
<reference evidence="8 9" key="1">
    <citation type="submission" date="2016-06" db="EMBL/GenBank/DDBJ databases">
        <title>Evolution of pathogenesis and genome organization in the Tremellales.</title>
        <authorList>
            <person name="Cuomo C."/>
            <person name="Litvintseva A."/>
            <person name="Heitman J."/>
            <person name="Chen Y."/>
            <person name="Sun S."/>
            <person name="Springer D."/>
            <person name="Dromer F."/>
            <person name="Young S."/>
            <person name="Zeng Q."/>
            <person name="Chapman S."/>
            <person name="Gujja S."/>
            <person name="Saif S."/>
            <person name="Birren B."/>
        </authorList>
    </citation>
    <scope>NUCLEOTIDE SEQUENCE [LARGE SCALE GENOMIC DNA]</scope>
    <source>
        <strain evidence="8 9">CBS 6039</strain>
    </source>
</reference>
<evidence type="ECO:0000313" key="8">
    <source>
        <dbReference type="EMBL" id="ODN80602.1"/>
    </source>
</evidence>
<dbReference type="PANTHER" id="PTHR23502">
    <property type="entry name" value="MAJOR FACILITATOR SUPERFAMILY"/>
    <property type="match status" value="1"/>
</dbReference>
<feature type="transmembrane region" description="Helical" evidence="6">
    <location>
        <begin position="181"/>
        <end position="203"/>
    </location>
</feature>
<feature type="transmembrane region" description="Helical" evidence="6">
    <location>
        <begin position="409"/>
        <end position="433"/>
    </location>
</feature>
<dbReference type="Pfam" id="PF07690">
    <property type="entry name" value="MFS_1"/>
    <property type="match status" value="1"/>
</dbReference>
<evidence type="ECO:0000256" key="3">
    <source>
        <dbReference type="ARBA" id="ARBA00022989"/>
    </source>
</evidence>
<sequence length="636" mass="68811">MASASTTPISYLPQKQTMLERQASRLSEHLSRIQSTDAYPPESEGPRATGESDGPGASVEKSGGLVPIDIEHVPVDDDPREWSPRKKWGVLLVMSFAVLGPTMAASIYNPVVNDVRSELGASDAQIGMSLSLYILFQGCTPLFWAPVSEITGRKPIYLLSYAIYLAALVIGSRAQSMPVLIAMRVLQAFGSGPALAIGAGSLADMYEQHERGAKLGMFYGVPMFGPALAPIIGGGLGQAFGWRSVFYFLSCYAFIMECFFAITPDSWRRERSRLYQKAITEATVRAEQTNKKDIRRKAKLASHQPGGLDTIPATPSETPGATPMGSRRGSDDANVLGQTGDRTLVDVTLEEGKGEEGKIVKVTMWQRLIGLRGRGRTVSAERKAKIKPSARDLNPLPSMMTIMKRPTNILIVTSSSLSFGAQYTIVYTASLLLGEAPYNYNPLKIGLAILSFGIGNISASVIGGKYSDMVLRRLKKKNGGVGVSEMRLKATVVMMPVLIASFLAYAWTAQEKVHIAGIVVCLFFCGFSQLWIYSSSLAYLVDSNPGISSSAVSCNSMLRGICGCVMSQIAQPIRNAIGDGGLFTLFAGVLALACGCNLLLIVKGEQWRSPGHKFTWFRKSSGKKAEEEESRVDIKH</sequence>
<dbReference type="OrthoDB" id="2585655at2759"/>
<dbReference type="InterPro" id="IPR036259">
    <property type="entry name" value="MFS_trans_sf"/>
</dbReference>
<proteinExistence type="predicted"/>
<dbReference type="Proteomes" id="UP000094065">
    <property type="component" value="Unassembled WGS sequence"/>
</dbReference>
<dbReference type="GO" id="GO:0005886">
    <property type="term" value="C:plasma membrane"/>
    <property type="evidence" value="ECO:0007669"/>
    <property type="project" value="TreeGrafter"/>
</dbReference>
<evidence type="ECO:0000256" key="1">
    <source>
        <dbReference type="ARBA" id="ARBA00004141"/>
    </source>
</evidence>
<feature type="transmembrane region" description="Helical" evidence="6">
    <location>
        <begin position="245"/>
        <end position="263"/>
    </location>
</feature>
<feature type="transmembrane region" description="Helical" evidence="6">
    <location>
        <begin position="513"/>
        <end position="534"/>
    </location>
</feature>
<feature type="region of interest" description="Disordered" evidence="5">
    <location>
        <begin position="21"/>
        <end position="63"/>
    </location>
</feature>
<feature type="transmembrane region" description="Helical" evidence="6">
    <location>
        <begin position="88"/>
        <end position="108"/>
    </location>
</feature>
<feature type="transmembrane region" description="Helical" evidence="6">
    <location>
        <begin position="488"/>
        <end position="507"/>
    </location>
</feature>
<dbReference type="SUPFAM" id="SSF103473">
    <property type="entry name" value="MFS general substrate transporter"/>
    <property type="match status" value="1"/>
</dbReference>
<dbReference type="PANTHER" id="PTHR23502:SF5">
    <property type="entry name" value="QUINIDINE RESISTANCE PROTEIN 3"/>
    <property type="match status" value="1"/>
</dbReference>
<protein>
    <recommendedName>
        <fullName evidence="7">Major facilitator superfamily (MFS) profile domain-containing protein</fullName>
    </recommendedName>
</protein>
<feature type="region of interest" description="Disordered" evidence="5">
    <location>
        <begin position="287"/>
        <end position="337"/>
    </location>
</feature>
<dbReference type="STRING" id="1295533.A0A1E3HWB7"/>
<gene>
    <name evidence="8" type="ORF">L202_02792</name>
</gene>
<comment type="caution">
    <text evidence="8">The sequence shown here is derived from an EMBL/GenBank/DDBJ whole genome shotgun (WGS) entry which is preliminary data.</text>
</comment>
<evidence type="ECO:0000259" key="7">
    <source>
        <dbReference type="PROSITE" id="PS50850"/>
    </source>
</evidence>
<dbReference type="Gene3D" id="1.20.1250.20">
    <property type="entry name" value="MFS general substrate transporter like domains"/>
    <property type="match status" value="1"/>
</dbReference>
<dbReference type="PROSITE" id="PS50850">
    <property type="entry name" value="MFS"/>
    <property type="match status" value="1"/>
</dbReference>
<feature type="compositionally biased region" description="Basic and acidic residues" evidence="5">
    <location>
        <begin position="22"/>
        <end position="31"/>
    </location>
</feature>
<feature type="transmembrane region" description="Helical" evidence="6">
    <location>
        <begin position="156"/>
        <end position="175"/>
    </location>
</feature>
<dbReference type="GO" id="GO:0022857">
    <property type="term" value="F:transmembrane transporter activity"/>
    <property type="evidence" value="ECO:0007669"/>
    <property type="project" value="InterPro"/>
</dbReference>
<feature type="transmembrane region" description="Helical" evidence="6">
    <location>
        <begin position="582"/>
        <end position="602"/>
    </location>
</feature>
<dbReference type="InterPro" id="IPR020846">
    <property type="entry name" value="MFS_dom"/>
</dbReference>
<keyword evidence="3 6" id="KW-1133">Transmembrane helix</keyword>